<feature type="compositionally biased region" description="Basic and acidic residues" evidence="1">
    <location>
        <begin position="48"/>
        <end position="72"/>
    </location>
</feature>
<feature type="transmembrane region" description="Helical" evidence="2">
    <location>
        <begin position="76"/>
        <end position="95"/>
    </location>
</feature>
<dbReference type="OMA" id="NPGQNKN"/>
<evidence type="ECO:0000256" key="2">
    <source>
        <dbReference type="SAM" id="Phobius"/>
    </source>
</evidence>
<feature type="region of interest" description="Disordered" evidence="1">
    <location>
        <begin position="1"/>
        <end position="72"/>
    </location>
</feature>
<dbReference type="InParanoid" id="A0A200Q6E4"/>
<keyword evidence="4" id="KW-1185">Reference proteome</keyword>
<evidence type="ECO:0000256" key="1">
    <source>
        <dbReference type="SAM" id="MobiDB-lite"/>
    </source>
</evidence>
<comment type="caution">
    <text evidence="3">The sequence shown here is derived from an EMBL/GenBank/DDBJ whole genome shotgun (WGS) entry which is preliminary data.</text>
</comment>
<dbReference type="EMBL" id="MVGT01002978">
    <property type="protein sequence ID" value="OVA06028.1"/>
    <property type="molecule type" value="Genomic_DNA"/>
</dbReference>
<keyword evidence="2" id="KW-0472">Membrane</keyword>
<dbReference type="OrthoDB" id="1933396at2759"/>
<dbReference type="FunCoup" id="A0A200Q6E4">
    <property type="interactions" value="32"/>
</dbReference>
<name>A0A200Q6E4_MACCD</name>
<feature type="compositionally biased region" description="Polar residues" evidence="1">
    <location>
        <begin position="29"/>
        <end position="47"/>
    </location>
</feature>
<evidence type="ECO:0000313" key="3">
    <source>
        <dbReference type="EMBL" id="OVA06028.1"/>
    </source>
</evidence>
<proteinExistence type="predicted"/>
<protein>
    <recommendedName>
        <fullName evidence="5">Transmembrane protein</fullName>
    </recommendedName>
</protein>
<reference evidence="3 4" key="1">
    <citation type="journal article" date="2017" name="Mol. Plant">
        <title>The Genome of Medicinal Plant Macleaya cordata Provides New Insights into Benzylisoquinoline Alkaloids Metabolism.</title>
        <authorList>
            <person name="Liu X."/>
            <person name="Liu Y."/>
            <person name="Huang P."/>
            <person name="Ma Y."/>
            <person name="Qing Z."/>
            <person name="Tang Q."/>
            <person name="Cao H."/>
            <person name="Cheng P."/>
            <person name="Zheng Y."/>
            <person name="Yuan Z."/>
            <person name="Zhou Y."/>
            <person name="Liu J."/>
            <person name="Tang Z."/>
            <person name="Zhuo Y."/>
            <person name="Zhang Y."/>
            <person name="Yu L."/>
            <person name="Huang J."/>
            <person name="Yang P."/>
            <person name="Peng Q."/>
            <person name="Zhang J."/>
            <person name="Jiang W."/>
            <person name="Zhang Z."/>
            <person name="Lin K."/>
            <person name="Ro D.K."/>
            <person name="Chen X."/>
            <person name="Xiong X."/>
            <person name="Shang Y."/>
            <person name="Huang S."/>
            <person name="Zeng J."/>
        </authorList>
    </citation>
    <scope>NUCLEOTIDE SEQUENCE [LARGE SCALE GENOMIC DNA]</scope>
    <source>
        <strain evidence="4">cv. BLH2017</strain>
        <tissue evidence="3">Root</tissue>
    </source>
</reference>
<accession>A0A200Q6E4</accession>
<keyword evidence="2" id="KW-1133">Transmembrane helix</keyword>
<dbReference type="Proteomes" id="UP000195402">
    <property type="component" value="Unassembled WGS sequence"/>
</dbReference>
<evidence type="ECO:0008006" key="5">
    <source>
        <dbReference type="Google" id="ProtNLM"/>
    </source>
</evidence>
<keyword evidence="2" id="KW-0812">Transmembrane</keyword>
<dbReference type="PANTHER" id="PTHR37741:SF1">
    <property type="entry name" value="TRANSMEMBRANE PROTEIN"/>
    <property type="match status" value="1"/>
</dbReference>
<sequence>MSSPREEEAAASEDQTTFPAADADAELNPSKTDSLQVDYFSSQLTTSKELKEKAEEEERQKKEEEKKDDAAHKVKSTIIISGVIVAVIGAIFAVTKKLRET</sequence>
<dbReference type="PANTHER" id="PTHR37741">
    <property type="entry name" value="TRANSMEMBRANE PROTEIN"/>
    <property type="match status" value="1"/>
</dbReference>
<dbReference type="STRING" id="56857.A0A200Q6E4"/>
<dbReference type="AlphaFoldDB" id="A0A200Q6E4"/>
<evidence type="ECO:0000313" key="4">
    <source>
        <dbReference type="Proteomes" id="UP000195402"/>
    </source>
</evidence>
<gene>
    <name evidence="3" type="ORF">BVC80_1707g138</name>
</gene>
<organism evidence="3 4">
    <name type="scientific">Macleaya cordata</name>
    <name type="common">Five-seeded plume-poppy</name>
    <name type="synonym">Bocconia cordata</name>
    <dbReference type="NCBI Taxonomy" id="56857"/>
    <lineage>
        <taxon>Eukaryota</taxon>
        <taxon>Viridiplantae</taxon>
        <taxon>Streptophyta</taxon>
        <taxon>Embryophyta</taxon>
        <taxon>Tracheophyta</taxon>
        <taxon>Spermatophyta</taxon>
        <taxon>Magnoliopsida</taxon>
        <taxon>Ranunculales</taxon>
        <taxon>Papaveraceae</taxon>
        <taxon>Papaveroideae</taxon>
        <taxon>Macleaya</taxon>
    </lineage>
</organism>